<proteinExistence type="inferred from homology"/>
<accession>A0ABY2DGB8</accession>
<dbReference type="InterPro" id="IPR036465">
    <property type="entry name" value="vWFA_dom_sf"/>
</dbReference>
<comment type="subcellular location">
    <subcellularLocation>
        <location evidence="1">Cytoplasm</location>
    </subcellularLocation>
</comment>
<keyword evidence="9" id="KW-1185">Reference proteome</keyword>
<dbReference type="Proteomes" id="UP000295626">
    <property type="component" value="Unassembled WGS sequence"/>
</dbReference>
<feature type="domain" description="TROVE" evidence="7">
    <location>
        <begin position="28"/>
        <end position="364"/>
    </location>
</feature>
<evidence type="ECO:0000259" key="7">
    <source>
        <dbReference type="PROSITE" id="PS50988"/>
    </source>
</evidence>
<dbReference type="Gene3D" id="3.40.50.410">
    <property type="entry name" value="von Willebrand factor, type A domain"/>
    <property type="match status" value="1"/>
</dbReference>
<keyword evidence="3" id="KW-0963">Cytoplasm</keyword>
<organism evidence="8 9">
    <name type="scientific">Micromonospora fluostatini</name>
    <dbReference type="NCBI Taxonomy" id="1629071"/>
    <lineage>
        <taxon>Bacteria</taxon>
        <taxon>Bacillati</taxon>
        <taxon>Actinomycetota</taxon>
        <taxon>Actinomycetes</taxon>
        <taxon>Micromonosporales</taxon>
        <taxon>Micromonosporaceae</taxon>
        <taxon>Micromonospora</taxon>
    </lineage>
</organism>
<reference evidence="8 9" key="1">
    <citation type="submission" date="2019-02" db="EMBL/GenBank/DDBJ databases">
        <title>Draft genome sequences of novel Actinobacteria.</title>
        <authorList>
            <person name="Sahin N."/>
            <person name="Ay H."/>
            <person name="Saygin H."/>
        </authorList>
    </citation>
    <scope>NUCLEOTIDE SEQUENCE [LARGE SCALE GENOMIC DNA]</scope>
    <source>
        <strain evidence="8 9">JCM 30529</strain>
    </source>
</reference>
<evidence type="ECO:0000313" key="8">
    <source>
        <dbReference type="EMBL" id="TDB94297.1"/>
    </source>
</evidence>
<gene>
    <name evidence="8" type="ORF">E1091_11115</name>
</gene>
<dbReference type="SUPFAM" id="SSF140864">
    <property type="entry name" value="TROVE domain-like"/>
    <property type="match status" value="1"/>
</dbReference>
<dbReference type="PANTHER" id="PTHR14202">
    <property type="entry name" value="60 KDA RIBONUCLEOPROTEIN SSA/RO"/>
    <property type="match status" value="1"/>
</dbReference>
<dbReference type="InterPro" id="IPR008858">
    <property type="entry name" value="TROVE_dom"/>
</dbReference>
<comment type="similarity">
    <text evidence="2">Belongs to the Ro 60 kDa family.</text>
</comment>
<dbReference type="InterPro" id="IPR040322">
    <property type="entry name" value="TROVE2"/>
</dbReference>
<dbReference type="Pfam" id="PF05731">
    <property type="entry name" value="TROVE"/>
    <property type="match status" value="1"/>
</dbReference>
<dbReference type="PANTHER" id="PTHR14202:SF0">
    <property type="entry name" value="RNA-BINDING PROTEIN RO60"/>
    <property type="match status" value="1"/>
</dbReference>
<protein>
    <submittedName>
        <fullName evidence="8">TROVE domain-containing protein</fullName>
    </submittedName>
</protein>
<evidence type="ECO:0000256" key="2">
    <source>
        <dbReference type="ARBA" id="ARBA00007814"/>
    </source>
</evidence>
<dbReference type="SUPFAM" id="SSF53300">
    <property type="entry name" value="vWA-like"/>
    <property type="match status" value="1"/>
</dbReference>
<evidence type="ECO:0000256" key="6">
    <source>
        <dbReference type="ARBA" id="ARBA00023274"/>
    </source>
</evidence>
<comment type="caution">
    <text evidence="8">The sequence shown here is derived from an EMBL/GenBank/DDBJ whole genome shotgun (WGS) entry which is preliminary data.</text>
</comment>
<keyword evidence="5" id="KW-0694">RNA-binding</keyword>
<dbReference type="InterPro" id="IPR037214">
    <property type="entry name" value="TROVE_dom_sf"/>
</dbReference>
<evidence type="ECO:0000256" key="4">
    <source>
        <dbReference type="ARBA" id="ARBA00022723"/>
    </source>
</evidence>
<dbReference type="PROSITE" id="PS50988">
    <property type="entry name" value="TROVE"/>
    <property type="match status" value="1"/>
</dbReference>
<evidence type="ECO:0000256" key="5">
    <source>
        <dbReference type="ARBA" id="ARBA00022884"/>
    </source>
</evidence>
<keyword evidence="4" id="KW-0479">Metal-binding</keyword>
<dbReference type="EMBL" id="SMKE01000365">
    <property type="protein sequence ID" value="TDB94297.1"/>
    <property type="molecule type" value="Genomic_DNA"/>
</dbReference>
<keyword evidence="6" id="KW-0687">Ribonucleoprotein</keyword>
<evidence type="ECO:0000313" key="9">
    <source>
        <dbReference type="Proteomes" id="UP000295626"/>
    </source>
</evidence>
<sequence length="543" mass="59872">MAKFNIIDRRRINYPAGPVTTVSRAPDAVTHEGAPGWARDPQSELFLLASTHFVGERTFYESASARDDRYNSLVRQNAVEAPDWFAGFAPWLRTGANIRTGSWLAAAEGVHARLAAGHHGGNRQLINATLQRADEPGELLAYWIPRYGRNIPQPVKDGVADAIARLYTERSLLKYDSPRAAYRFGDVIELVRPKPTAPWRSALYEHAIARRHRRAELFRRNSLPTLLRRRDLMAIPVSERRTWLEGAVASGRAGERMKAAGMTWEALSGWLQGPWDATAWTSIIPTMGVMALVRNLRNFDEAGISDAVAEQVCARISDPAEVAQSRMFPYRWLAAYENAPSLRWGHALDKALRASLANLPAMPGRSLILVDTSMSMSDSRLSRRSTMTPVKAAAIFGVALAAKGEQVDLYGFADGVFRHEVRPGASVIEEVRRFTGRIGEVGHGTAIAASIRRTFRGHDRVFVISDMQTMGGYGDSVTDAVPRTVPLYGFNLQGYAPAAFDAGSLNRIEFGGLTDATFSMIPLIERGARAAWPWEDAETARAA</sequence>
<evidence type="ECO:0000256" key="3">
    <source>
        <dbReference type="ARBA" id="ARBA00022490"/>
    </source>
</evidence>
<evidence type="ECO:0000256" key="1">
    <source>
        <dbReference type="ARBA" id="ARBA00004496"/>
    </source>
</evidence>
<name>A0ABY2DGB8_9ACTN</name>